<dbReference type="Proteomes" id="UP001176941">
    <property type="component" value="Chromosome 3"/>
</dbReference>
<evidence type="ECO:0000313" key="1">
    <source>
        <dbReference type="EMBL" id="CAI9170233.1"/>
    </source>
</evidence>
<protein>
    <submittedName>
        <fullName evidence="1">Uncharacterized protein</fullName>
    </submittedName>
</protein>
<accession>A0ABN8Z9N2</accession>
<dbReference type="EMBL" id="OX459939">
    <property type="protein sequence ID" value="CAI9170233.1"/>
    <property type="molecule type" value="Genomic_DNA"/>
</dbReference>
<reference evidence="1" key="1">
    <citation type="submission" date="2023-04" db="EMBL/GenBank/DDBJ databases">
        <authorList>
            <consortium name="ELIXIR-Norway"/>
        </authorList>
    </citation>
    <scope>NUCLEOTIDE SEQUENCE [LARGE SCALE GENOMIC DNA]</scope>
</reference>
<sequence>MRTLDNTSGFMEIVETMAVGALVSPILSARVEFCQLPKEALSIKAQLLPCREARQIALHIKVIIHIQNMVKVPTSLVKFLVPWCGVRMNRLAFPRNSGVGDQVVIV</sequence>
<name>A0ABN8Z9N2_RANTA</name>
<gene>
    <name evidence="1" type="ORF">MRATA1EN1_LOCUS19195</name>
</gene>
<keyword evidence="2" id="KW-1185">Reference proteome</keyword>
<proteinExistence type="predicted"/>
<organism evidence="1 2">
    <name type="scientific">Rangifer tarandus platyrhynchus</name>
    <name type="common">Svalbard reindeer</name>
    <dbReference type="NCBI Taxonomy" id="3082113"/>
    <lineage>
        <taxon>Eukaryota</taxon>
        <taxon>Metazoa</taxon>
        <taxon>Chordata</taxon>
        <taxon>Craniata</taxon>
        <taxon>Vertebrata</taxon>
        <taxon>Euteleostomi</taxon>
        <taxon>Mammalia</taxon>
        <taxon>Eutheria</taxon>
        <taxon>Laurasiatheria</taxon>
        <taxon>Artiodactyla</taxon>
        <taxon>Ruminantia</taxon>
        <taxon>Pecora</taxon>
        <taxon>Cervidae</taxon>
        <taxon>Odocoileinae</taxon>
        <taxon>Rangifer</taxon>
    </lineage>
</organism>
<evidence type="ECO:0000313" key="2">
    <source>
        <dbReference type="Proteomes" id="UP001176941"/>
    </source>
</evidence>